<dbReference type="RefSeq" id="WP_189489386.1">
    <property type="nucleotide sequence ID" value="NZ_BMZO01000004.1"/>
</dbReference>
<protein>
    <submittedName>
        <fullName evidence="1">Uncharacterized protein</fullName>
    </submittedName>
</protein>
<gene>
    <name evidence="1" type="ORF">GCM10010136_15180</name>
</gene>
<keyword evidence="2" id="KW-1185">Reference proteome</keyword>
<comment type="caution">
    <text evidence="1">The sequence shown here is derived from an EMBL/GenBank/DDBJ whole genome shotgun (WGS) entry which is preliminary data.</text>
</comment>
<proteinExistence type="predicted"/>
<reference evidence="1" key="1">
    <citation type="journal article" date="2014" name="Int. J. Syst. Evol. Microbiol.">
        <title>Complete genome sequence of Corynebacterium casei LMG S-19264T (=DSM 44701T), isolated from a smear-ripened cheese.</title>
        <authorList>
            <consortium name="US DOE Joint Genome Institute (JGI-PGF)"/>
            <person name="Walter F."/>
            <person name="Albersmeier A."/>
            <person name="Kalinowski J."/>
            <person name="Ruckert C."/>
        </authorList>
    </citation>
    <scope>NUCLEOTIDE SEQUENCE</scope>
    <source>
        <strain evidence="1">KCTC 42097</strain>
    </source>
</reference>
<evidence type="ECO:0000313" key="1">
    <source>
        <dbReference type="EMBL" id="GHC69392.1"/>
    </source>
</evidence>
<organism evidence="1 2">
    <name type="scientific">Limoniibacter endophyticus</name>
    <dbReference type="NCBI Taxonomy" id="1565040"/>
    <lineage>
        <taxon>Bacteria</taxon>
        <taxon>Pseudomonadati</taxon>
        <taxon>Pseudomonadota</taxon>
        <taxon>Alphaproteobacteria</taxon>
        <taxon>Hyphomicrobiales</taxon>
        <taxon>Bartonellaceae</taxon>
        <taxon>Limoniibacter</taxon>
    </lineage>
</organism>
<accession>A0A8J3GFX5</accession>
<dbReference type="AlphaFoldDB" id="A0A8J3GFX5"/>
<name>A0A8J3GFX5_9HYPH</name>
<sequence length="174" mass="19135">MSERTVRMWTALAQLQAGAAPTLERLASASGRPMLQVERRLSKLERRNLCFLADARAREEQIERLMARAIFEIEAISGISLAGTTEEGGGRPSDRAGRATEMLDKGRMDSATALLRLIEKALDLNARTIRPQEAGQDDAEDLAETMRIIDERIVTLARAFAEDIAAGREVIAAE</sequence>
<dbReference type="EMBL" id="BMZO01000004">
    <property type="protein sequence ID" value="GHC69392.1"/>
    <property type="molecule type" value="Genomic_DNA"/>
</dbReference>
<evidence type="ECO:0000313" key="2">
    <source>
        <dbReference type="Proteomes" id="UP000641137"/>
    </source>
</evidence>
<dbReference type="Proteomes" id="UP000641137">
    <property type="component" value="Unassembled WGS sequence"/>
</dbReference>
<reference evidence="1" key="2">
    <citation type="submission" date="2020-09" db="EMBL/GenBank/DDBJ databases">
        <authorList>
            <person name="Sun Q."/>
            <person name="Kim S."/>
        </authorList>
    </citation>
    <scope>NUCLEOTIDE SEQUENCE</scope>
    <source>
        <strain evidence="1">KCTC 42097</strain>
    </source>
</reference>